<dbReference type="EMBL" id="MT144697">
    <property type="protein sequence ID" value="QJH97689.1"/>
    <property type="molecule type" value="Genomic_DNA"/>
</dbReference>
<evidence type="ECO:0000256" key="1">
    <source>
        <dbReference type="SAM" id="MobiDB-lite"/>
    </source>
</evidence>
<evidence type="ECO:0000313" key="3">
    <source>
        <dbReference type="EMBL" id="QJH97689.1"/>
    </source>
</evidence>
<dbReference type="EMBL" id="MT144102">
    <property type="protein sequence ID" value="QJA48777.1"/>
    <property type="molecule type" value="Genomic_DNA"/>
</dbReference>
<feature type="compositionally biased region" description="Pro residues" evidence="1">
    <location>
        <begin position="213"/>
        <end position="225"/>
    </location>
</feature>
<protein>
    <submittedName>
        <fullName evidence="2">Putative capsid scaffolding protein</fullName>
    </submittedName>
</protein>
<evidence type="ECO:0000313" key="2">
    <source>
        <dbReference type="EMBL" id="QJA48777.1"/>
    </source>
</evidence>
<organism evidence="2">
    <name type="scientific">viral metagenome</name>
    <dbReference type="NCBI Taxonomy" id="1070528"/>
    <lineage>
        <taxon>unclassified sequences</taxon>
        <taxon>metagenomes</taxon>
        <taxon>organismal metagenomes</taxon>
    </lineage>
</organism>
<feature type="region of interest" description="Disordered" evidence="1">
    <location>
        <begin position="204"/>
        <end position="231"/>
    </location>
</feature>
<accession>A0A6H1ZN80</accession>
<proteinExistence type="predicted"/>
<dbReference type="GO" id="GO:0019069">
    <property type="term" value="P:viral capsid assembly"/>
    <property type="evidence" value="ECO:0007669"/>
    <property type="project" value="InterPro"/>
</dbReference>
<name>A0A6H1ZN80_9ZZZZ</name>
<reference evidence="2" key="1">
    <citation type="submission" date="2020-03" db="EMBL/GenBank/DDBJ databases">
        <title>The deep terrestrial virosphere.</title>
        <authorList>
            <person name="Holmfeldt K."/>
            <person name="Nilsson E."/>
            <person name="Simone D."/>
            <person name="Lopez-Fernandez M."/>
            <person name="Wu X."/>
            <person name="de Brujin I."/>
            <person name="Lundin D."/>
            <person name="Andersson A."/>
            <person name="Bertilsson S."/>
            <person name="Dopson M."/>
        </authorList>
    </citation>
    <scope>NUCLEOTIDE SEQUENCE</scope>
    <source>
        <strain evidence="2">TM448A01148</strain>
        <strain evidence="3">TM448B01063</strain>
    </source>
</reference>
<dbReference type="Pfam" id="PF05929">
    <property type="entry name" value="Phage_GPO"/>
    <property type="match status" value="1"/>
</dbReference>
<gene>
    <name evidence="2" type="ORF">TM448A01148_0010</name>
    <name evidence="3" type="ORF">TM448B01063_0008</name>
</gene>
<dbReference type="AlphaFoldDB" id="A0A6H1ZN80"/>
<sequence length="297" mass="31740">MAKRSKFFCIAVEGATCDGRTLDRGALQEMADSYDPKTYTARVNMEHIRGFSADPPFNAYGDVVALETREVELQLGGKAEKKLGLFAQVDALDNLAAIQAKGQKLFSSIELNPNFAATGKAYLQGLAVTDSPASLGTEIMEFAAGQVSAGKPSLFAERKVEKGNFFSAAREIEGLEFDEAAPAETESSKLFAGLTKFFENFGAKSDEDEEPKTPPVQPSPTPTPTPANDNFAALMGQGFAQMAAAVEKQGQEIRADFSKLQADHDTLKASIENTEKSGSPRRPAATGGSGNYSRTDC</sequence>
<feature type="compositionally biased region" description="Basic and acidic residues" evidence="1">
    <location>
        <begin position="255"/>
        <end position="267"/>
    </location>
</feature>
<dbReference type="InterPro" id="IPR009228">
    <property type="entry name" value="Capsid_scaffold_GpO"/>
</dbReference>
<feature type="region of interest" description="Disordered" evidence="1">
    <location>
        <begin position="255"/>
        <end position="297"/>
    </location>
</feature>